<gene>
    <name evidence="1" type="ORF">CTI12_AA134710</name>
</gene>
<dbReference type="Proteomes" id="UP000245207">
    <property type="component" value="Unassembled WGS sequence"/>
</dbReference>
<keyword evidence="2" id="KW-1185">Reference proteome</keyword>
<protein>
    <submittedName>
        <fullName evidence="1">Uncharacterized protein</fullName>
    </submittedName>
</protein>
<evidence type="ECO:0000313" key="2">
    <source>
        <dbReference type="Proteomes" id="UP000245207"/>
    </source>
</evidence>
<proteinExistence type="predicted"/>
<dbReference type="EMBL" id="PKPP01000944">
    <property type="protein sequence ID" value="PWA87132.1"/>
    <property type="molecule type" value="Genomic_DNA"/>
</dbReference>
<accession>A0A2U1PN30</accession>
<name>A0A2U1PN30_ARTAN</name>
<evidence type="ECO:0000313" key="1">
    <source>
        <dbReference type="EMBL" id="PWA87132.1"/>
    </source>
</evidence>
<sequence length="70" mass="8131">MHGKIAKFGAMLEEGQRFSHFDVAHWDGMDCLVQAQARNGVILQAFLRLLDVLREAREKRKHVMVMEVHE</sequence>
<dbReference type="AlphaFoldDB" id="A0A2U1PN30"/>
<comment type="caution">
    <text evidence="1">The sequence shown here is derived from an EMBL/GenBank/DDBJ whole genome shotgun (WGS) entry which is preliminary data.</text>
</comment>
<organism evidence="1 2">
    <name type="scientific">Artemisia annua</name>
    <name type="common">Sweet wormwood</name>
    <dbReference type="NCBI Taxonomy" id="35608"/>
    <lineage>
        <taxon>Eukaryota</taxon>
        <taxon>Viridiplantae</taxon>
        <taxon>Streptophyta</taxon>
        <taxon>Embryophyta</taxon>
        <taxon>Tracheophyta</taxon>
        <taxon>Spermatophyta</taxon>
        <taxon>Magnoliopsida</taxon>
        <taxon>eudicotyledons</taxon>
        <taxon>Gunneridae</taxon>
        <taxon>Pentapetalae</taxon>
        <taxon>asterids</taxon>
        <taxon>campanulids</taxon>
        <taxon>Asterales</taxon>
        <taxon>Asteraceae</taxon>
        <taxon>Asteroideae</taxon>
        <taxon>Anthemideae</taxon>
        <taxon>Artemisiinae</taxon>
        <taxon>Artemisia</taxon>
    </lineage>
</organism>
<reference evidence="1 2" key="1">
    <citation type="journal article" date="2018" name="Mol. Plant">
        <title>The genome of Artemisia annua provides insight into the evolution of Asteraceae family and artemisinin biosynthesis.</title>
        <authorList>
            <person name="Shen Q."/>
            <person name="Zhang L."/>
            <person name="Liao Z."/>
            <person name="Wang S."/>
            <person name="Yan T."/>
            <person name="Shi P."/>
            <person name="Liu M."/>
            <person name="Fu X."/>
            <person name="Pan Q."/>
            <person name="Wang Y."/>
            <person name="Lv Z."/>
            <person name="Lu X."/>
            <person name="Zhang F."/>
            <person name="Jiang W."/>
            <person name="Ma Y."/>
            <person name="Chen M."/>
            <person name="Hao X."/>
            <person name="Li L."/>
            <person name="Tang Y."/>
            <person name="Lv G."/>
            <person name="Zhou Y."/>
            <person name="Sun X."/>
            <person name="Brodelius P.E."/>
            <person name="Rose J.K.C."/>
            <person name="Tang K."/>
        </authorList>
    </citation>
    <scope>NUCLEOTIDE SEQUENCE [LARGE SCALE GENOMIC DNA]</scope>
    <source>
        <strain evidence="2">cv. Huhao1</strain>
        <tissue evidence="1">Leaf</tissue>
    </source>
</reference>